<dbReference type="Pfam" id="PF13456">
    <property type="entry name" value="RVT_3"/>
    <property type="match status" value="1"/>
</dbReference>
<protein>
    <recommendedName>
        <fullName evidence="5">Reverse transcriptase zinc-binding domain-containing protein</fullName>
    </recommendedName>
</protein>
<dbReference type="InterPro" id="IPR026960">
    <property type="entry name" value="RVT-Znf"/>
</dbReference>
<comment type="caution">
    <text evidence="3">The sequence shown here is derived from an EMBL/GenBank/DDBJ whole genome shotgun (WGS) entry which is preliminary data.</text>
</comment>
<gene>
    <name evidence="3" type="ORF">Dsin_011968</name>
</gene>
<evidence type="ECO:0000313" key="4">
    <source>
        <dbReference type="Proteomes" id="UP001281410"/>
    </source>
</evidence>
<dbReference type="InterPro" id="IPR002156">
    <property type="entry name" value="RNaseH_domain"/>
</dbReference>
<evidence type="ECO:0008006" key="5">
    <source>
        <dbReference type="Google" id="ProtNLM"/>
    </source>
</evidence>
<feature type="domain" description="Reverse transcriptase zinc-binding" evidence="2">
    <location>
        <begin position="129"/>
        <end position="196"/>
    </location>
</feature>
<evidence type="ECO:0000259" key="2">
    <source>
        <dbReference type="Pfam" id="PF13966"/>
    </source>
</evidence>
<evidence type="ECO:0000313" key="3">
    <source>
        <dbReference type="EMBL" id="KAK3217998.1"/>
    </source>
</evidence>
<feature type="domain" description="RNase H type-1" evidence="1">
    <location>
        <begin position="226"/>
        <end position="315"/>
    </location>
</feature>
<name>A0AAE0AHM2_9ROSI</name>
<dbReference type="AlphaFoldDB" id="A0AAE0AHM2"/>
<dbReference type="Proteomes" id="UP001281410">
    <property type="component" value="Unassembled WGS sequence"/>
</dbReference>
<dbReference type="GO" id="GO:0004523">
    <property type="term" value="F:RNA-DNA hybrid ribonuclease activity"/>
    <property type="evidence" value="ECO:0007669"/>
    <property type="project" value="InterPro"/>
</dbReference>
<keyword evidence="4" id="KW-1185">Reference proteome</keyword>
<evidence type="ECO:0000259" key="1">
    <source>
        <dbReference type="Pfam" id="PF13456"/>
    </source>
</evidence>
<organism evidence="3 4">
    <name type="scientific">Dipteronia sinensis</name>
    <dbReference type="NCBI Taxonomy" id="43782"/>
    <lineage>
        <taxon>Eukaryota</taxon>
        <taxon>Viridiplantae</taxon>
        <taxon>Streptophyta</taxon>
        <taxon>Embryophyta</taxon>
        <taxon>Tracheophyta</taxon>
        <taxon>Spermatophyta</taxon>
        <taxon>Magnoliopsida</taxon>
        <taxon>eudicotyledons</taxon>
        <taxon>Gunneridae</taxon>
        <taxon>Pentapetalae</taxon>
        <taxon>rosids</taxon>
        <taxon>malvids</taxon>
        <taxon>Sapindales</taxon>
        <taxon>Sapindaceae</taxon>
        <taxon>Hippocastanoideae</taxon>
        <taxon>Acereae</taxon>
        <taxon>Dipteronia</taxon>
    </lineage>
</organism>
<dbReference type="GO" id="GO:0003676">
    <property type="term" value="F:nucleic acid binding"/>
    <property type="evidence" value="ECO:0007669"/>
    <property type="project" value="InterPro"/>
</dbReference>
<accession>A0AAE0AHM2</accession>
<proteinExistence type="predicted"/>
<reference evidence="3" key="1">
    <citation type="journal article" date="2023" name="Plant J.">
        <title>Genome sequences and population genomics provide insights into the demographic history, inbreeding, and mutation load of two 'living fossil' tree species of Dipteronia.</title>
        <authorList>
            <person name="Feng Y."/>
            <person name="Comes H.P."/>
            <person name="Chen J."/>
            <person name="Zhu S."/>
            <person name="Lu R."/>
            <person name="Zhang X."/>
            <person name="Li P."/>
            <person name="Qiu J."/>
            <person name="Olsen K.M."/>
            <person name="Qiu Y."/>
        </authorList>
    </citation>
    <scope>NUCLEOTIDE SEQUENCE</scope>
    <source>
        <strain evidence="3">NBL</strain>
    </source>
</reference>
<dbReference type="EMBL" id="JANJYJ010000004">
    <property type="protein sequence ID" value="KAK3217998.1"/>
    <property type="molecule type" value="Genomic_DNA"/>
</dbReference>
<dbReference type="Pfam" id="PF13966">
    <property type="entry name" value="zf-RVT"/>
    <property type="match status" value="1"/>
</dbReference>
<sequence length="335" mass="38098">MLLKLCVDRFENEDVREMGFRFGHQVFKEEVSRVWGFEERKKKWEGNEMAGFNNLITNRGFSSYNEGSSCDPLSVLQVGSSCVPLTFEMQYFCRPRKNTVEAPEVELKLKIMIQGLYESGKQSVHLQYNASTSWWNILWKLSIPLKIKIFVWKARHNLIPTRVNLAKRGIDVDGKCHRCKSDDETTFHALWDCRKLSHVRREWTDSHLGSPGTFTNFMDFTYGNSRRNMKSGIGIVIKNHDGLIMSYCNLFLDAGLAYLNANSDANIRGLNFGKTCGFLLLCVESDATKVVSMVNSGNHWYSSYGNIISDIISLMGDLGISSIIPGKKKVEQGCL</sequence>